<dbReference type="PANTHER" id="PTHR30383">
    <property type="entry name" value="THIOESTERASE 1/PROTEASE 1/LYSOPHOSPHOLIPASE L1"/>
    <property type="match status" value="1"/>
</dbReference>
<dbReference type="EC" id="3.1.1.2" evidence="2"/>
<feature type="domain" description="SGNH hydrolase-type esterase" evidence="1">
    <location>
        <begin position="62"/>
        <end position="216"/>
    </location>
</feature>
<dbReference type="EMBL" id="OMOQ01000003">
    <property type="protein sequence ID" value="SPH24272.1"/>
    <property type="molecule type" value="Genomic_DNA"/>
</dbReference>
<evidence type="ECO:0000313" key="3">
    <source>
        <dbReference type="Proteomes" id="UP000244924"/>
    </source>
</evidence>
<dbReference type="Gene3D" id="3.40.50.1110">
    <property type="entry name" value="SGNH hydrolase"/>
    <property type="match status" value="1"/>
</dbReference>
<dbReference type="OrthoDB" id="8347806at2"/>
<dbReference type="InterPro" id="IPR013830">
    <property type="entry name" value="SGNH_hydro"/>
</dbReference>
<proteinExistence type="predicted"/>
<dbReference type="InterPro" id="IPR036514">
    <property type="entry name" value="SGNH_hydro_sf"/>
</dbReference>
<protein>
    <submittedName>
        <fullName evidence="2">Arylesterase</fullName>
        <ecNumber evidence="2">3.1.1.2</ecNumber>
    </submittedName>
</protein>
<dbReference type="RefSeq" id="WP_108854301.1">
    <property type="nucleotide sequence ID" value="NZ_OMOQ01000003.1"/>
</dbReference>
<sequence>MKSLLLVVAVASPLLVVATLAFYGLDFSVFEDERRTSAPRRPASDKAANSVLLVGASLISRGGWVEELERQLRACNPDASVMRLAKAGANSAWGLSSLREHFRQARPDIVVVAFAGNDASLWRGFPVFVSRSYHSKIIALSQHHGAQVILATMNPALGREAWERPGQRAYRNIYRDLADELGLSVVDATAAWLALDEETRAAWLPDHLHPTEEAMRHIAVPAFAELLQPILCPGN</sequence>
<dbReference type="SUPFAM" id="SSF52266">
    <property type="entry name" value="SGNH hydrolase"/>
    <property type="match status" value="1"/>
</dbReference>
<dbReference type="GO" id="GO:0004064">
    <property type="term" value="F:arylesterase activity"/>
    <property type="evidence" value="ECO:0007669"/>
    <property type="project" value="UniProtKB-EC"/>
</dbReference>
<reference evidence="2 3" key="1">
    <citation type="submission" date="2018-03" db="EMBL/GenBank/DDBJ databases">
        <authorList>
            <person name="Keele B.F."/>
        </authorList>
    </citation>
    <scope>NUCLEOTIDE SEQUENCE [LARGE SCALE GENOMIC DNA]</scope>
    <source>
        <strain evidence="2 3">CECT 8626</strain>
    </source>
</reference>
<evidence type="ECO:0000259" key="1">
    <source>
        <dbReference type="Pfam" id="PF13472"/>
    </source>
</evidence>
<keyword evidence="3" id="KW-1185">Reference proteome</keyword>
<dbReference type="Proteomes" id="UP000244924">
    <property type="component" value="Unassembled WGS sequence"/>
</dbReference>
<keyword evidence="2" id="KW-0378">Hydrolase</keyword>
<dbReference type="InterPro" id="IPR051532">
    <property type="entry name" value="Ester_Hydrolysis_Enzymes"/>
</dbReference>
<accession>A0A2R8BLH6</accession>
<name>A0A2R8BLH6_9RHOB</name>
<gene>
    <name evidence="2" type="ORF">DEA8626_03322</name>
</gene>
<evidence type="ECO:0000313" key="2">
    <source>
        <dbReference type="EMBL" id="SPH24272.1"/>
    </source>
</evidence>
<dbReference type="Pfam" id="PF13472">
    <property type="entry name" value="Lipase_GDSL_2"/>
    <property type="match status" value="1"/>
</dbReference>
<organism evidence="2 3">
    <name type="scientific">Albidovulum aquaemixtae</name>
    <dbReference type="NCBI Taxonomy" id="1542388"/>
    <lineage>
        <taxon>Bacteria</taxon>
        <taxon>Pseudomonadati</taxon>
        <taxon>Pseudomonadota</taxon>
        <taxon>Alphaproteobacteria</taxon>
        <taxon>Rhodobacterales</taxon>
        <taxon>Paracoccaceae</taxon>
        <taxon>Albidovulum</taxon>
    </lineage>
</organism>
<dbReference type="AlphaFoldDB" id="A0A2R8BLH6"/>